<protein>
    <submittedName>
        <fullName evidence="1">Uncharacterized protein</fullName>
    </submittedName>
</protein>
<keyword evidence="2" id="KW-1185">Reference proteome</keyword>
<name>A0A067TEM7_GALM3</name>
<organism evidence="1 2">
    <name type="scientific">Galerina marginata (strain CBS 339.88)</name>
    <dbReference type="NCBI Taxonomy" id="685588"/>
    <lineage>
        <taxon>Eukaryota</taxon>
        <taxon>Fungi</taxon>
        <taxon>Dikarya</taxon>
        <taxon>Basidiomycota</taxon>
        <taxon>Agaricomycotina</taxon>
        <taxon>Agaricomycetes</taxon>
        <taxon>Agaricomycetidae</taxon>
        <taxon>Agaricales</taxon>
        <taxon>Agaricineae</taxon>
        <taxon>Strophariaceae</taxon>
        <taxon>Galerina</taxon>
    </lineage>
</organism>
<dbReference type="EMBL" id="KL142375">
    <property type="protein sequence ID" value="KDR78344.1"/>
    <property type="molecule type" value="Genomic_DNA"/>
</dbReference>
<evidence type="ECO:0000313" key="1">
    <source>
        <dbReference type="EMBL" id="KDR78344.1"/>
    </source>
</evidence>
<feature type="non-terminal residue" evidence="1">
    <location>
        <position position="1"/>
    </location>
</feature>
<dbReference type="OrthoDB" id="2800305at2759"/>
<dbReference type="Proteomes" id="UP000027222">
    <property type="component" value="Unassembled WGS sequence"/>
</dbReference>
<dbReference type="HOGENOM" id="CLU_2216113_0_0_1"/>
<feature type="non-terminal residue" evidence="1">
    <location>
        <position position="107"/>
    </location>
</feature>
<dbReference type="AlphaFoldDB" id="A0A067TEM7"/>
<sequence>NRSYWVRFVYWALSAVVRERIPIPNCNDDTYVELATLAKSLDSNETQVKDLVYQPGSPLVQKQILVATATLAFIKMMNEKCVIMSDDDYGEWRNDFHVLCTALGLED</sequence>
<proteinExistence type="predicted"/>
<reference evidence="2" key="1">
    <citation type="journal article" date="2014" name="Proc. Natl. Acad. Sci. U.S.A.">
        <title>Extensive sampling of basidiomycete genomes demonstrates inadequacy of the white-rot/brown-rot paradigm for wood decay fungi.</title>
        <authorList>
            <person name="Riley R."/>
            <person name="Salamov A.A."/>
            <person name="Brown D.W."/>
            <person name="Nagy L.G."/>
            <person name="Floudas D."/>
            <person name="Held B.W."/>
            <person name="Levasseur A."/>
            <person name="Lombard V."/>
            <person name="Morin E."/>
            <person name="Otillar R."/>
            <person name="Lindquist E.A."/>
            <person name="Sun H."/>
            <person name="LaButti K.M."/>
            <person name="Schmutz J."/>
            <person name="Jabbour D."/>
            <person name="Luo H."/>
            <person name="Baker S.E."/>
            <person name="Pisabarro A.G."/>
            <person name="Walton J.D."/>
            <person name="Blanchette R.A."/>
            <person name="Henrissat B."/>
            <person name="Martin F."/>
            <person name="Cullen D."/>
            <person name="Hibbett D.S."/>
            <person name="Grigoriev I.V."/>
        </authorList>
    </citation>
    <scope>NUCLEOTIDE SEQUENCE [LARGE SCALE GENOMIC DNA]</scope>
    <source>
        <strain evidence="2">CBS 339.88</strain>
    </source>
</reference>
<gene>
    <name evidence="1" type="ORF">GALMADRAFT_33454</name>
</gene>
<accession>A0A067TEM7</accession>
<evidence type="ECO:0000313" key="2">
    <source>
        <dbReference type="Proteomes" id="UP000027222"/>
    </source>
</evidence>